<feature type="compositionally biased region" description="Gly residues" evidence="1">
    <location>
        <begin position="25"/>
        <end position="39"/>
    </location>
</feature>
<dbReference type="Proteomes" id="UP000317369">
    <property type="component" value="Chromosome"/>
</dbReference>
<sequence length="178" mass="19121">MIARAKPERFEDEGKDGFGAVDAGQGEGLKGGETLGGNGEVRHDEEEVKKQETSEVREDDPLMHCSTDEHPEMWPGQYDGPAGPEPLIDASELWAKFGKAADEVAGLDAEFEGCGSGCGRGEGKEKQMCKKRDDKREGEAKHGLDPAVVCPMCNVAGVEKNQAFYCPKCGNLLQGCCD</sequence>
<dbReference type="AlphaFoldDB" id="A0A517YXT8"/>
<dbReference type="KEGG" id="pcor:KS4_30960"/>
<proteinExistence type="predicted"/>
<evidence type="ECO:0000313" key="2">
    <source>
        <dbReference type="EMBL" id="QDU35019.1"/>
    </source>
</evidence>
<gene>
    <name evidence="2" type="ORF">KS4_30960</name>
</gene>
<feature type="region of interest" description="Disordered" evidence="1">
    <location>
        <begin position="1"/>
        <end position="63"/>
    </location>
</feature>
<protein>
    <submittedName>
        <fullName evidence="2">Uncharacterized protein</fullName>
    </submittedName>
</protein>
<name>A0A517YXT8_9BACT</name>
<evidence type="ECO:0000313" key="3">
    <source>
        <dbReference type="Proteomes" id="UP000317369"/>
    </source>
</evidence>
<keyword evidence="3" id="KW-1185">Reference proteome</keyword>
<dbReference type="EMBL" id="CP036425">
    <property type="protein sequence ID" value="QDU35019.1"/>
    <property type="molecule type" value="Genomic_DNA"/>
</dbReference>
<accession>A0A517YXT8</accession>
<reference evidence="2 3" key="1">
    <citation type="submission" date="2019-02" db="EMBL/GenBank/DDBJ databases">
        <title>Deep-cultivation of Planctomycetes and their phenomic and genomic characterization uncovers novel biology.</title>
        <authorList>
            <person name="Wiegand S."/>
            <person name="Jogler M."/>
            <person name="Boedeker C."/>
            <person name="Pinto D."/>
            <person name="Vollmers J."/>
            <person name="Rivas-Marin E."/>
            <person name="Kohn T."/>
            <person name="Peeters S.H."/>
            <person name="Heuer A."/>
            <person name="Rast P."/>
            <person name="Oberbeckmann S."/>
            <person name="Bunk B."/>
            <person name="Jeske O."/>
            <person name="Meyerdierks A."/>
            <person name="Storesund J.E."/>
            <person name="Kallscheuer N."/>
            <person name="Luecker S."/>
            <person name="Lage O.M."/>
            <person name="Pohl T."/>
            <person name="Merkel B.J."/>
            <person name="Hornburger P."/>
            <person name="Mueller R.-W."/>
            <person name="Bruemmer F."/>
            <person name="Labrenz M."/>
            <person name="Spormann A.M."/>
            <person name="Op den Camp H."/>
            <person name="Overmann J."/>
            <person name="Amann R."/>
            <person name="Jetten M.S.M."/>
            <person name="Mascher T."/>
            <person name="Medema M.H."/>
            <person name="Devos D.P."/>
            <person name="Kaster A.-K."/>
            <person name="Ovreas L."/>
            <person name="Rohde M."/>
            <person name="Galperin M.Y."/>
            <person name="Jogler C."/>
        </authorList>
    </citation>
    <scope>NUCLEOTIDE SEQUENCE [LARGE SCALE GENOMIC DNA]</scope>
    <source>
        <strain evidence="2 3">KS4</strain>
    </source>
</reference>
<feature type="compositionally biased region" description="Basic and acidic residues" evidence="1">
    <location>
        <begin position="40"/>
        <end position="63"/>
    </location>
</feature>
<dbReference type="RefSeq" id="WP_145079713.1">
    <property type="nucleotide sequence ID" value="NZ_CP036425.1"/>
</dbReference>
<evidence type="ECO:0000256" key="1">
    <source>
        <dbReference type="SAM" id="MobiDB-lite"/>
    </source>
</evidence>
<organism evidence="2 3">
    <name type="scientific">Poriferisphaera corsica</name>
    <dbReference type="NCBI Taxonomy" id="2528020"/>
    <lineage>
        <taxon>Bacteria</taxon>
        <taxon>Pseudomonadati</taxon>
        <taxon>Planctomycetota</taxon>
        <taxon>Phycisphaerae</taxon>
        <taxon>Phycisphaerales</taxon>
        <taxon>Phycisphaeraceae</taxon>
        <taxon>Poriferisphaera</taxon>
    </lineage>
</organism>